<reference evidence="17 18" key="1">
    <citation type="submission" date="2019-02" db="EMBL/GenBank/DDBJ databases">
        <title>Deep-cultivation of Planctomycetes and their phenomic and genomic characterization uncovers novel biology.</title>
        <authorList>
            <person name="Wiegand S."/>
            <person name="Jogler M."/>
            <person name="Boedeker C."/>
            <person name="Pinto D."/>
            <person name="Vollmers J."/>
            <person name="Rivas-Marin E."/>
            <person name="Kohn T."/>
            <person name="Peeters S.H."/>
            <person name="Heuer A."/>
            <person name="Rast P."/>
            <person name="Oberbeckmann S."/>
            <person name="Bunk B."/>
            <person name="Jeske O."/>
            <person name="Meyerdierks A."/>
            <person name="Storesund J.E."/>
            <person name="Kallscheuer N."/>
            <person name="Luecker S."/>
            <person name="Lage O.M."/>
            <person name="Pohl T."/>
            <person name="Merkel B.J."/>
            <person name="Hornburger P."/>
            <person name="Mueller R.-W."/>
            <person name="Bruemmer F."/>
            <person name="Labrenz M."/>
            <person name="Spormann A.M."/>
            <person name="Op den Camp H."/>
            <person name="Overmann J."/>
            <person name="Amann R."/>
            <person name="Jetten M.S.M."/>
            <person name="Mascher T."/>
            <person name="Medema M.H."/>
            <person name="Devos D.P."/>
            <person name="Kaster A.-K."/>
            <person name="Ovreas L."/>
            <person name="Rohde M."/>
            <person name="Galperin M.Y."/>
            <person name="Jogler C."/>
        </authorList>
    </citation>
    <scope>NUCLEOTIDE SEQUENCE [LARGE SCALE GENOMIC DNA]</scope>
    <source>
        <strain evidence="17 18">Pla163</strain>
    </source>
</reference>
<dbReference type="PRINTS" id="PR00076">
    <property type="entry name" value="6PGDHDRGNASE"/>
</dbReference>
<evidence type="ECO:0000256" key="5">
    <source>
        <dbReference type="ARBA" id="ARBA00013011"/>
    </source>
</evidence>
<dbReference type="InterPro" id="IPR006113">
    <property type="entry name" value="6PGDH_Gnd/GntZ"/>
</dbReference>
<feature type="binding site" description="in other chain" evidence="14">
    <location>
        <position position="108"/>
    </location>
    <ligand>
        <name>substrate</name>
        <note>ligand shared between dimeric partners</note>
    </ligand>
</feature>
<keyword evidence="10 12" id="KW-0570">Pentose shunt</keyword>
<keyword evidence="7 12" id="KW-0521">NADP</keyword>
<evidence type="ECO:0000256" key="4">
    <source>
        <dbReference type="ARBA" id="ARBA00011738"/>
    </source>
</evidence>
<keyword evidence="9 15" id="KW-0311">Gluconate utilization</keyword>
<gene>
    <name evidence="17" type="primary">gndA</name>
    <name evidence="17" type="ORF">Pla163_00580</name>
</gene>
<feature type="domain" description="6-phosphogluconate dehydrogenase C-terminal" evidence="16">
    <location>
        <begin position="184"/>
        <end position="476"/>
    </location>
</feature>
<feature type="active site" description="Proton acceptor" evidence="13">
    <location>
        <position position="188"/>
    </location>
</feature>
<dbReference type="PROSITE" id="PS00461">
    <property type="entry name" value="6PGD"/>
    <property type="match status" value="1"/>
</dbReference>
<evidence type="ECO:0000256" key="11">
    <source>
        <dbReference type="ARBA" id="ARBA00048640"/>
    </source>
</evidence>
<dbReference type="InterPro" id="IPR006115">
    <property type="entry name" value="6PGDH_NADP-bd"/>
</dbReference>
<dbReference type="Pfam" id="PF00393">
    <property type="entry name" value="6PGD"/>
    <property type="match status" value="1"/>
</dbReference>
<dbReference type="EMBL" id="CP036290">
    <property type="protein sequence ID" value="QDU82963.1"/>
    <property type="molecule type" value="Genomic_DNA"/>
</dbReference>
<dbReference type="SMART" id="SM01350">
    <property type="entry name" value="6PGD"/>
    <property type="match status" value="1"/>
</dbReference>
<dbReference type="NCBIfam" id="NF006765">
    <property type="entry name" value="PRK09287.1"/>
    <property type="match status" value="1"/>
</dbReference>
<evidence type="ECO:0000259" key="16">
    <source>
        <dbReference type="SMART" id="SM01350"/>
    </source>
</evidence>
<evidence type="ECO:0000256" key="6">
    <source>
        <dbReference type="ARBA" id="ARBA00018193"/>
    </source>
</evidence>
<keyword evidence="18" id="KW-1185">Reference proteome</keyword>
<dbReference type="EC" id="1.1.1.44" evidence="5 12"/>
<dbReference type="SUPFAM" id="SSF48179">
    <property type="entry name" value="6-phosphogluconate dehydrogenase C-terminal domain-like"/>
    <property type="match status" value="1"/>
</dbReference>
<evidence type="ECO:0000313" key="17">
    <source>
        <dbReference type="EMBL" id="QDU82963.1"/>
    </source>
</evidence>
<evidence type="ECO:0000256" key="7">
    <source>
        <dbReference type="ARBA" id="ARBA00022857"/>
    </source>
</evidence>
<feature type="binding site" description="in other chain" evidence="14">
    <location>
        <begin position="191"/>
        <end position="192"/>
    </location>
    <ligand>
        <name>substrate</name>
        <note>ligand shared between dimeric partners</note>
    </ligand>
</feature>
<evidence type="ECO:0000256" key="3">
    <source>
        <dbReference type="ARBA" id="ARBA00008419"/>
    </source>
</evidence>
<dbReference type="PANTHER" id="PTHR11811">
    <property type="entry name" value="6-PHOSPHOGLUCONATE DEHYDROGENASE"/>
    <property type="match status" value="1"/>
</dbReference>
<dbReference type="FunFam" id="1.10.1040.10:FF:000032">
    <property type="entry name" value="6-phosphogluconate dehydrogenase, decarboxylating"/>
    <property type="match status" value="1"/>
</dbReference>
<dbReference type="Gene3D" id="3.40.50.720">
    <property type="entry name" value="NAD(P)-binding Rossmann-like Domain"/>
    <property type="match status" value="1"/>
</dbReference>
<dbReference type="GO" id="GO:0019521">
    <property type="term" value="P:D-gluconate metabolic process"/>
    <property type="evidence" value="ECO:0007669"/>
    <property type="project" value="UniProtKB-KW"/>
</dbReference>
<comment type="similarity">
    <text evidence="3 12 15">Belongs to the 6-phosphogluconate dehydrogenase family.</text>
</comment>
<feature type="binding site" description="in other chain" evidence="14">
    <location>
        <position position="196"/>
    </location>
    <ligand>
        <name>substrate</name>
        <note>ligand shared between dimeric partners</note>
    </ligand>
</feature>
<dbReference type="GO" id="GO:0004616">
    <property type="term" value="F:phosphogluconate dehydrogenase (decarboxylating) activity"/>
    <property type="evidence" value="ECO:0007669"/>
    <property type="project" value="UniProtKB-EC"/>
</dbReference>
<dbReference type="SUPFAM" id="SSF51735">
    <property type="entry name" value="NAD(P)-binding Rossmann-fold domains"/>
    <property type="match status" value="1"/>
</dbReference>
<evidence type="ECO:0000256" key="10">
    <source>
        <dbReference type="ARBA" id="ARBA00023126"/>
    </source>
</evidence>
<evidence type="ECO:0000256" key="9">
    <source>
        <dbReference type="ARBA" id="ARBA00023064"/>
    </source>
</evidence>
<comment type="subunit">
    <text evidence="4 12">Homodimer.</text>
</comment>
<dbReference type="InterPro" id="IPR036291">
    <property type="entry name" value="NAD(P)-bd_dom_sf"/>
</dbReference>
<proteinExistence type="inferred from homology"/>
<dbReference type="InterPro" id="IPR006114">
    <property type="entry name" value="6PGDH_C"/>
</dbReference>
<dbReference type="RefSeq" id="WP_145181808.1">
    <property type="nucleotide sequence ID" value="NZ_CP036290.1"/>
</dbReference>
<evidence type="ECO:0000256" key="14">
    <source>
        <dbReference type="PIRSR" id="PIRSR000109-2"/>
    </source>
</evidence>
<evidence type="ECO:0000256" key="15">
    <source>
        <dbReference type="RuleBase" id="RU000485"/>
    </source>
</evidence>
<sequence>MNDSTSTSNGCLGLVGLGVMGGNLARNAAEKGVRVVAYERDPDMRARFAKSELGGAVELVDDLEALVAALPRPRAILLMVTAGDAVDQVIADLRRHLDEGDAIADGGNSLWADTERRAKALLERDLHLLGMGVSGGAEGARRGPCMMPGGTRRAWEAFRPALEPMAARTADGPCVAHMGPGGAGHFVKMVHNGIEYGQMQLLAEGYELARRVMGASNAATAELFARWNAGALDSFLVEISAKILTVDDADGTPLVEHVLDRAEQKGTGRWTVMSALEVGIPIPTIAAGLDARSLSSRLELRQRLAARVAPSGTGAAASVTADFDGDALGGAVLLGFVASFAQGFDLLGAWSTERRWNLPFATIARIWQGGCIVRARLLETLKAGFERGGGSIHLFEDAAVFELIERHLGDLRRVVASAAKSGVAVPALSASLSYIDALRSARLPTSLVQAQRDAFGAHGFRRVEDPTGAPQHVDWLG</sequence>
<evidence type="ECO:0000256" key="2">
    <source>
        <dbReference type="ARBA" id="ARBA00004874"/>
    </source>
</evidence>
<feature type="binding site" description="in other chain" evidence="14">
    <location>
        <begin position="134"/>
        <end position="136"/>
    </location>
    <ligand>
        <name>substrate</name>
        <note>ligand shared between dimeric partners</note>
    </ligand>
</feature>
<protein>
    <recommendedName>
        <fullName evidence="6 12">6-phosphogluconate dehydrogenase, decarboxylating</fullName>
        <ecNumber evidence="5 12">1.1.1.44</ecNumber>
    </recommendedName>
</protein>
<dbReference type="AlphaFoldDB" id="A0A518CUR2"/>
<evidence type="ECO:0000256" key="1">
    <source>
        <dbReference type="ARBA" id="ARBA00002526"/>
    </source>
</evidence>
<accession>A0A518CUR2</accession>
<feature type="binding site" description="in other chain" evidence="14">
    <location>
        <position position="265"/>
    </location>
    <ligand>
        <name>substrate</name>
        <note>ligand shared between dimeric partners</note>
    </ligand>
</feature>
<feature type="binding site" description="in other chain" evidence="14">
    <location>
        <position position="292"/>
    </location>
    <ligand>
        <name>substrate</name>
        <note>ligand shared between dimeric partners</note>
    </ligand>
</feature>
<dbReference type="InterPro" id="IPR013328">
    <property type="entry name" value="6PGD_dom2"/>
</dbReference>
<dbReference type="InterPro" id="IPR008927">
    <property type="entry name" value="6-PGluconate_DH-like_C_sf"/>
</dbReference>
<comment type="pathway">
    <text evidence="2 12 15">Carbohydrate degradation; pentose phosphate pathway; D-ribulose 5-phosphate from D-glucose 6-phosphate (oxidative stage): step 3/3.</text>
</comment>
<dbReference type="InterPro" id="IPR006184">
    <property type="entry name" value="6PGdom_BS"/>
</dbReference>
<dbReference type="GO" id="GO:0050661">
    <property type="term" value="F:NADP binding"/>
    <property type="evidence" value="ECO:0007669"/>
    <property type="project" value="InterPro"/>
</dbReference>
<dbReference type="Proteomes" id="UP000319342">
    <property type="component" value="Chromosome"/>
</dbReference>
<comment type="catalytic activity">
    <reaction evidence="11 12 15">
        <text>6-phospho-D-gluconate + NADP(+) = D-ribulose 5-phosphate + CO2 + NADPH</text>
        <dbReference type="Rhea" id="RHEA:10116"/>
        <dbReference type="ChEBI" id="CHEBI:16526"/>
        <dbReference type="ChEBI" id="CHEBI:57783"/>
        <dbReference type="ChEBI" id="CHEBI:58121"/>
        <dbReference type="ChEBI" id="CHEBI:58349"/>
        <dbReference type="ChEBI" id="CHEBI:58759"/>
        <dbReference type="EC" id="1.1.1.44"/>
    </reaction>
</comment>
<feature type="binding site" evidence="14">
    <location>
        <position position="452"/>
    </location>
    <ligand>
        <name>substrate</name>
        <note>ligand shared between dimeric partners</note>
    </ligand>
</feature>
<keyword evidence="8 12" id="KW-0560">Oxidoreductase</keyword>
<dbReference type="OrthoDB" id="9804542at2"/>
<dbReference type="NCBIfam" id="TIGR00873">
    <property type="entry name" value="gnd"/>
    <property type="match status" value="1"/>
</dbReference>
<evidence type="ECO:0000256" key="12">
    <source>
        <dbReference type="PIRNR" id="PIRNR000109"/>
    </source>
</evidence>
<evidence type="ECO:0000256" key="8">
    <source>
        <dbReference type="ARBA" id="ARBA00023002"/>
    </source>
</evidence>
<dbReference type="PIRSF" id="PIRSF000109">
    <property type="entry name" value="6PGD"/>
    <property type="match status" value="1"/>
</dbReference>
<dbReference type="InterPro" id="IPR006183">
    <property type="entry name" value="Pgluconate_DH"/>
</dbReference>
<dbReference type="GO" id="GO:0006098">
    <property type="term" value="P:pentose-phosphate shunt"/>
    <property type="evidence" value="ECO:0007669"/>
    <property type="project" value="UniProtKB-UniPathway"/>
</dbReference>
<dbReference type="Pfam" id="PF03446">
    <property type="entry name" value="NAD_binding_2"/>
    <property type="match status" value="1"/>
</dbReference>
<comment type="function">
    <text evidence="1 12">Catalyzes the oxidative decarboxylation of 6-phosphogluconate to ribulose 5-phosphate and CO(2), with concomitant reduction of NADP to NADPH.</text>
</comment>
<evidence type="ECO:0000313" key="18">
    <source>
        <dbReference type="Proteomes" id="UP000319342"/>
    </source>
</evidence>
<organism evidence="17 18">
    <name type="scientific">Rohdeia mirabilis</name>
    <dbReference type="NCBI Taxonomy" id="2528008"/>
    <lineage>
        <taxon>Bacteria</taxon>
        <taxon>Pseudomonadati</taxon>
        <taxon>Planctomycetota</taxon>
        <taxon>Planctomycetia</taxon>
        <taxon>Planctomycetia incertae sedis</taxon>
        <taxon>Rohdeia</taxon>
    </lineage>
</organism>
<dbReference type="Gene3D" id="1.20.5.320">
    <property type="entry name" value="6-Phosphogluconate Dehydrogenase, domain 3"/>
    <property type="match status" value="1"/>
</dbReference>
<evidence type="ECO:0000256" key="13">
    <source>
        <dbReference type="PIRSR" id="PIRSR000109-1"/>
    </source>
</evidence>
<feature type="binding site" evidence="14">
    <location>
        <position position="458"/>
    </location>
    <ligand>
        <name>substrate</name>
        <note>ligand shared between dimeric partners</note>
    </ligand>
</feature>
<dbReference type="Gene3D" id="1.10.1040.10">
    <property type="entry name" value="N-(1-d-carboxylethyl)-l-norvaline Dehydrogenase, domain 2"/>
    <property type="match status" value="1"/>
</dbReference>
<name>A0A518CUR2_9BACT</name>
<dbReference type="UniPathway" id="UPA00115">
    <property type="reaction ID" value="UER00410"/>
</dbReference>
<feature type="active site" description="Proton donor" evidence="13">
    <location>
        <position position="195"/>
    </location>
</feature>